<protein>
    <recommendedName>
        <fullName evidence="2">Complex 1 LYR protein domain-containing protein</fullName>
    </recommendedName>
</protein>
<evidence type="ECO:0000256" key="1">
    <source>
        <dbReference type="ARBA" id="ARBA00009508"/>
    </source>
</evidence>
<keyword evidence="4" id="KW-1185">Reference proteome</keyword>
<organism evidence="3 4">
    <name type="scientific">Strongylocentrotus purpuratus</name>
    <name type="common">Purple sea urchin</name>
    <dbReference type="NCBI Taxonomy" id="7668"/>
    <lineage>
        <taxon>Eukaryota</taxon>
        <taxon>Metazoa</taxon>
        <taxon>Echinodermata</taxon>
        <taxon>Eleutherozoa</taxon>
        <taxon>Echinozoa</taxon>
        <taxon>Echinoidea</taxon>
        <taxon>Euechinoidea</taxon>
        <taxon>Echinacea</taxon>
        <taxon>Camarodonta</taxon>
        <taxon>Echinidea</taxon>
        <taxon>Strongylocentrotidae</taxon>
        <taxon>Strongylocentrotus</taxon>
    </lineage>
</organism>
<dbReference type="InterPro" id="IPR051522">
    <property type="entry name" value="ISC_assembly_LYR"/>
</dbReference>
<evidence type="ECO:0000313" key="3">
    <source>
        <dbReference type="EnsemblMetazoa" id="XP_003728295"/>
    </source>
</evidence>
<dbReference type="InterPro" id="IPR008011">
    <property type="entry name" value="Complex1_LYR_dom"/>
</dbReference>
<dbReference type="OMA" id="YTTDKLV"/>
<dbReference type="GeneID" id="100889472"/>
<dbReference type="EnsemblMetazoa" id="XM_003728247">
    <property type="protein sequence ID" value="XP_003728295"/>
    <property type="gene ID" value="LOC100889472"/>
</dbReference>
<dbReference type="PANTHER" id="PTHR13166:SF7">
    <property type="entry name" value="LYR MOTIF-CONTAINING PROTEIN 4"/>
    <property type="match status" value="1"/>
</dbReference>
<dbReference type="InParanoid" id="A0A7M7GGW5"/>
<name>A0A7M7GGW5_STRPU</name>
<dbReference type="AlphaFoldDB" id="A0A7M7GGW5"/>
<reference evidence="4" key="1">
    <citation type="submission" date="2015-02" db="EMBL/GenBank/DDBJ databases">
        <title>Genome sequencing for Strongylocentrotus purpuratus.</title>
        <authorList>
            <person name="Murali S."/>
            <person name="Liu Y."/>
            <person name="Vee V."/>
            <person name="English A."/>
            <person name="Wang M."/>
            <person name="Skinner E."/>
            <person name="Han Y."/>
            <person name="Muzny D.M."/>
            <person name="Worley K.C."/>
            <person name="Gibbs R.A."/>
        </authorList>
    </citation>
    <scope>NUCLEOTIDE SEQUENCE</scope>
</reference>
<comment type="similarity">
    <text evidence="1">Belongs to the complex I LYR family.</text>
</comment>
<evidence type="ECO:0000259" key="2">
    <source>
        <dbReference type="Pfam" id="PF05347"/>
    </source>
</evidence>
<accession>A0A7M7GGW5</accession>
<dbReference type="CDD" id="cd20264">
    <property type="entry name" value="Complex1_LYR_LYRM4"/>
    <property type="match status" value="1"/>
</dbReference>
<dbReference type="Proteomes" id="UP000007110">
    <property type="component" value="Unassembled WGS sequence"/>
</dbReference>
<dbReference type="RefSeq" id="XP_003728295.1">
    <property type="nucleotide sequence ID" value="XM_003728247.3"/>
</dbReference>
<dbReference type="PANTHER" id="PTHR13166">
    <property type="entry name" value="PROTEIN C6ORF149"/>
    <property type="match status" value="1"/>
</dbReference>
<reference evidence="3" key="2">
    <citation type="submission" date="2021-01" db="UniProtKB">
        <authorList>
            <consortium name="EnsemblMetazoa"/>
        </authorList>
    </citation>
    <scope>IDENTIFICATION</scope>
</reference>
<dbReference type="InterPro" id="IPR045297">
    <property type="entry name" value="Complex1_LYR_LYRM4"/>
</dbReference>
<dbReference type="KEGG" id="spu:100889472"/>
<dbReference type="OrthoDB" id="275715at2759"/>
<dbReference type="GO" id="GO:1990221">
    <property type="term" value="C:L-cysteine desulfurase complex"/>
    <property type="evidence" value="ECO:0000318"/>
    <property type="project" value="GO_Central"/>
</dbReference>
<dbReference type="GO" id="GO:0016226">
    <property type="term" value="P:iron-sulfur cluster assembly"/>
    <property type="evidence" value="ECO:0000318"/>
    <property type="project" value="GO_Central"/>
</dbReference>
<evidence type="ECO:0000313" key="4">
    <source>
        <dbReference type="Proteomes" id="UP000007110"/>
    </source>
</evidence>
<feature type="domain" description="Complex 1 LYR protein" evidence="2">
    <location>
        <begin position="11"/>
        <end position="65"/>
    </location>
</feature>
<proteinExistence type="inferred from homology"/>
<sequence length="93" mass="10987">MAAAQVHRMKMLSLYREMLREAQKFTGYNYRMYAVRRIQDAFRENKSETNPELIEGYIKKAQDNLPIIRRQATISQLYTEPKLVIESDTAKKS</sequence>
<dbReference type="FunCoup" id="A0A7M7GGW5">
    <property type="interactions" value="1788"/>
</dbReference>
<dbReference type="GO" id="GO:0005739">
    <property type="term" value="C:mitochondrion"/>
    <property type="evidence" value="ECO:0000318"/>
    <property type="project" value="GO_Central"/>
</dbReference>
<dbReference type="Pfam" id="PF05347">
    <property type="entry name" value="Complex1_LYR"/>
    <property type="match status" value="1"/>
</dbReference>